<protein>
    <submittedName>
        <fullName evidence="1">Uncharacterized protein</fullName>
    </submittedName>
</protein>
<accession>E0WT61</accession>
<name>E0WT61_9ENTR</name>
<proteinExistence type="predicted"/>
<sequence>MGMRTPVLTSVAMTKLENYMTHDADFSFDIKSFGQPSGTALNASQLEEKFNTDFNTYQNNYRAALCSRLAMAIADLPSPHRDNLLKASHFLQVAFKDDDDNVQPAYQGVVVVGEGNSVQPFTFAYDIFPLTGVIRMLPVIAHSNNSLNKSRAHSTMLSMGRQIPTPHLSVGDKLGLRYPLNVNTYGVEVKKTDKHWQIPLLSARFAFSDLGSGDETSKIQRFSEQVVDKVFAEPVKQLKQVCRQPTPYEKKVAADAATHDLLCRILIPFYSTIQDIKEGTLTVGGVVFGAIELLSFIIPFGLAAHAGASAFMAAGKIGVKFSALGVSNFALQSAKTAVAAKQASKVLASGLADAVNPFNFVGSLFQGGKKVASVVQGNYQALRQQLNTLPSLARLKQLSNASKATTDLVLAQRSLAHYELKGLTVNSLRSQGNNLYSDTLGKNYLEIDNKLYLSSPDTGDGRYIYSPLNYRDKLPIEWIDAKWQPTGRYGRLLGGGPFIGQRYRTANTELAKIVSQAGQKAEDFTPLQTEAFVNGLTNLVKSSNADSYDNIKQYAEAGSRLINSQLRAQQTSTELVNFLNEFKLLNDYTGVAYRSAYVTSNGAMRIREGIGKVFIDRGVQSASSQYINVNSWHQSPWVRNQVGQSATQPAVFIFDSSIAKKNMATSFLADHVAIAPDTSLQVLSTRMVADTLYVYFSAPPHRIDQRYHLFDGKLMGG</sequence>
<evidence type="ECO:0000313" key="1">
    <source>
        <dbReference type="EMBL" id="EFL91746.1"/>
    </source>
</evidence>
<gene>
    <name evidence="1" type="ORF">REG_1209</name>
</gene>
<keyword evidence="2" id="KW-1185">Reference proteome</keyword>
<dbReference type="AlphaFoldDB" id="E0WT61"/>
<evidence type="ECO:0000313" key="2">
    <source>
        <dbReference type="Proteomes" id="UP000005726"/>
    </source>
</evidence>
<organism evidence="1 2">
    <name type="scientific">Candidatus Regiella insecticola LSR1</name>
    <dbReference type="NCBI Taxonomy" id="663321"/>
    <lineage>
        <taxon>Bacteria</taxon>
        <taxon>Pseudomonadati</taxon>
        <taxon>Pseudomonadota</taxon>
        <taxon>Gammaproteobacteria</taxon>
        <taxon>Enterobacterales</taxon>
        <taxon>Enterobacteriaceae</taxon>
        <taxon>aphid secondary symbionts</taxon>
        <taxon>Candidatus Regiella</taxon>
    </lineage>
</organism>
<dbReference type="HOGENOM" id="CLU_385303_0_0_6"/>
<dbReference type="Proteomes" id="UP000005726">
    <property type="component" value="Unassembled WGS sequence"/>
</dbReference>
<reference evidence="1" key="1">
    <citation type="journal article" date="2009" name="Environ. Microbiol.">
        <title>Dynamics of genome evolution in facultative symbionts of aphids.</title>
        <authorList>
            <person name="Degnan P.H."/>
            <person name="Leonardo T.E."/>
            <person name="Cass B.N."/>
            <person name="Hurwitz B."/>
            <person name="Stern D."/>
            <person name="Gibbs R.A."/>
            <person name="Richards S."/>
            <person name="Moran N.A."/>
        </authorList>
    </citation>
    <scope>NUCLEOTIDE SEQUENCE [LARGE SCALE GENOMIC DNA]</scope>
    <source>
        <strain evidence="1">LSR1</strain>
    </source>
</reference>
<dbReference type="EMBL" id="GL379592">
    <property type="protein sequence ID" value="EFL91746.1"/>
    <property type="molecule type" value="Genomic_DNA"/>
</dbReference>